<organism evidence="1 2">
    <name type="scientific">Crenobacter cavernae</name>
    <dbReference type="NCBI Taxonomy" id="2290923"/>
    <lineage>
        <taxon>Bacteria</taxon>
        <taxon>Pseudomonadati</taxon>
        <taxon>Pseudomonadota</taxon>
        <taxon>Betaproteobacteria</taxon>
        <taxon>Neisseriales</taxon>
        <taxon>Neisseriaceae</taxon>
        <taxon>Crenobacter</taxon>
    </lineage>
</organism>
<evidence type="ECO:0000313" key="1">
    <source>
        <dbReference type="EMBL" id="AXK38463.1"/>
    </source>
</evidence>
<dbReference type="PANTHER" id="PTHR12725:SF117">
    <property type="entry name" value="HALOACID DEHALOGENASE-LIKE HYDROLASE"/>
    <property type="match status" value="1"/>
</dbReference>
<dbReference type="InterPro" id="IPR023214">
    <property type="entry name" value="HAD_sf"/>
</dbReference>
<dbReference type="Gene3D" id="1.10.150.450">
    <property type="match status" value="1"/>
</dbReference>
<dbReference type="Pfam" id="PF00702">
    <property type="entry name" value="Hydrolase"/>
    <property type="match status" value="1"/>
</dbReference>
<dbReference type="Proteomes" id="UP000254537">
    <property type="component" value="Chromosome"/>
</dbReference>
<dbReference type="EMBL" id="CP031337">
    <property type="protein sequence ID" value="AXK38463.1"/>
    <property type="molecule type" value="Genomic_DNA"/>
</dbReference>
<dbReference type="InterPro" id="IPR006439">
    <property type="entry name" value="HAD-SF_hydro_IA"/>
</dbReference>
<dbReference type="SFLD" id="SFLDG01132">
    <property type="entry name" value="C1.5.3:_5'-Nucleotidase_Like"/>
    <property type="match status" value="1"/>
</dbReference>
<dbReference type="KEGG" id="ccah:DWG20_02930"/>
<sequence length="207" mass="23951">MALTWIFDLDNTLHDASHGIFPHINRAMTDYMMRHLDLSHADAEALRQRYWMQYGATLKGLVQHHGIDAQHFLTTTHLLDELAQWLCWEAGLAEALRRLPGRKVVLSNGPTHYVEGVVERMGVERHFFDCYGVERLAFRPKPHKAAFRAVLAEHRLDPARCVMVEDSLENLRSAKALGMRTVWVSREARRPAYVDRRVGRIAELLRF</sequence>
<dbReference type="SFLD" id="SFLDG01129">
    <property type="entry name" value="C1.5:_HAD__Beta-PGM__Phosphata"/>
    <property type="match status" value="1"/>
</dbReference>
<reference evidence="1 2" key="1">
    <citation type="submission" date="2018-07" db="EMBL/GenBank/DDBJ databases">
        <title>Crenobacter cavernae sp. nov., isolated from a karst cave.</title>
        <authorList>
            <person name="Zhu H."/>
        </authorList>
    </citation>
    <scope>NUCLEOTIDE SEQUENCE [LARGE SCALE GENOMIC DNA]</scope>
    <source>
        <strain evidence="1 2">K1W11S-77</strain>
    </source>
</reference>
<dbReference type="Gene3D" id="3.40.50.1000">
    <property type="entry name" value="HAD superfamily/HAD-like"/>
    <property type="match status" value="1"/>
</dbReference>
<name>A0A345Y3G1_9NEIS</name>
<dbReference type="InterPro" id="IPR036412">
    <property type="entry name" value="HAD-like_sf"/>
</dbReference>
<dbReference type="OrthoDB" id="8558420at2"/>
<protein>
    <submittedName>
        <fullName evidence="1">Pyrimidine 5'-nucleotidase</fullName>
    </submittedName>
</protein>
<accession>A0A345Y3G1</accession>
<dbReference type="InterPro" id="IPR010237">
    <property type="entry name" value="Pyr-5-nucltdase"/>
</dbReference>
<dbReference type="PANTHER" id="PTHR12725">
    <property type="entry name" value="HALOACID DEHALOGENASE-LIKE HYDROLASE"/>
    <property type="match status" value="1"/>
</dbReference>
<evidence type="ECO:0000313" key="2">
    <source>
        <dbReference type="Proteomes" id="UP000254537"/>
    </source>
</evidence>
<proteinExistence type="predicted"/>
<dbReference type="AlphaFoldDB" id="A0A345Y3G1"/>
<dbReference type="SFLD" id="SFLDS00003">
    <property type="entry name" value="Haloacid_Dehalogenase"/>
    <property type="match status" value="1"/>
</dbReference>
<gene>
    <name evidence="1" type="ORF">DWG20_02930</name>
</gene>
<dbReference type="NCBIfam" id="TIGR01993">
    <property type="entry name" value="Pyr-5-nucltdase"/>
    <property type="match status" value="1"/>
</dbReference>
<dbReference type="NCBIfam" id="TIGR01509">
    <property type="entry name" value="HAD-SF-IA-v3"/>
    <property type="match status" value="1"/>
</dbReference>
<dbReference type="SUPFAM" id="SSF56784">
    <property type="entry name" value="HAD-like"/>
    <property type="match status" value="1"/>
</dbReference>
<dbReference type="RefSeq" id="WP_115432403.1">
    <property type="nucleotide sequence ID" value="NZ_CP031337.1"/>
</dbReference>